<feature type="domain" description="Mur ligase central" evidence="8">
    <location>
        <begin position="110"/>
        <end position="285"/>
    </location>
</feature>
<evidence type="ECO:0000256" key="1">
    <source>
        <dbReference type="ARBA" id="ARBA00004496"/>
    </source>
</evidence>
<comment type="function">
    <text evidence="7">Cell wall formation. Catalyzes the addition of glutamate to the nucleotide precursor UDP-N-acetylmuramoyl-L-alanine (UMA).</text>
</comment>
<evidence type="ECO:0000256" key="6">
    <source>
        <dbReference type="ARBA" id="ARBA00022840"/>
    </source>
</evidence>
<dbReference type="NCBIfam" id="TIGR01087">
    <property type="entry name" value="murD"/>
    <property type="match status" value="1"/>
</dbReference>
<keyword evidence="4 7" id="KW-0436">Ligase</keyword>
<dbReference type="InterPro" id="IPR036615">
    <property type="entry name" value="Mur_ligase_C_dom_sf"/>
</dbReference>
<evidence type="ECO:0000256" key="3">
    <source>
        <dbReference type="ARBA" id="ARBA00022490"/>
    </source>
</evidence>
<comment type="similarity">
    <text evidence="7">Belongs to the MurCDEF family.</text>
</comment>
<dbReference type="HAMAP" id="MF_00639">
    <property type="entry name" value="MurD"/>
    <property type="match status" value="1"/>
</dbReference>
<dbReference type="GO" id="GO:0008360">
    <property type="term" value="P:regulation of cell shape"/>
    <property type="evidence" value="ECO:0007669"/>
    <property type="project" value="UniProtKB-KW"/>
</dbReference>
<dbReference type="SUPFAM" id="SSF53244">
    <property type="entry name" value="MurD-like peptide ligases, peptide-binding domain"/>
    <property type="match status" value="1"/>
</dbReference>
<keyword evidence="7" id="KW-0573">Peptidoglycan synthesis</keyword>
<dbReference type="SUPFAM" id="SSF51984">
    <property type="entry name" value="MurCD N-terminal domain"/>
    <property type="match status" value="1"/>
</dbReference>
<keyword evidence="7" id="KW-0133">Cell shape</keyword>
<dbReference type="PANTHER" id="PTHR43692:SF1">
    <property type="entry name" value="UDP-N-ACETYLMURAMOYLALANINE--D-GLUTAMATE LIGASE"/>
    <property type="match status" value="1"/>
</dbReference>
<comment type="pathway">
    <text evidence="2 7">Cell wall biogenesis; peptidoglycan biosynthesis.</text>
</comment>
<keyword evidence="3 7" id="KW-0963">Cytoplasm</keyword>
<dbReference type="InterPro" id="IPR013221">
    <property type="entry name" value="Mur_ligase_cen"/>
</dbReference>
<evidence type="ECO:0000313" key="9">
    <source>
        <dbReference type="EMBL" id="OGM76797.1"/>
    </source>
</evidence>
<reference evidence="9 10" key="1">
    <citation type="journal article" date="2016" name="Nat. Commun.">
        <title>Thousands of microbial genomes shed light on interconnected biogeochemical processes in an aquifer system.</title>
        <authorList>
            <person name="Anantharaman K."/>
            <person name="Brown C.T."/>
            <person name="Hug L.A."/>
            <person name="Sharon I."/>
            <person name="Castelle C.J."/>
            <person name="Probst A.J."/>
            <person name="Thomas B.C."/>
            <person name="Singh A."/>
            <person name="Wilkins M.J."/>
            <person name="Karaoz U."/>
            <person name="Brodie E.L."/>
            <person name="Williams K.H."/>
            <person name="Hubbard S.S."/>
            <person name="Banfield J.F."/>
        </authorList>
    </citation>
    <scope>NUCLEOTIDE SEQUENCE [LARGE SCALE GENOMIC DNA]</scope>
</reference>
<keyword evidence="5 7" id="KW-0547">Nucleotide-binding</keyword>
<dbReference type="STRING" id="1802532.A2210_00635"/>
<dbReference type="GO" id="GO:0005524">
    <property type="term" value="F:ATP binding"/>
    <property type="evidence" value="ECO:0007669"/>
    <property type="project" value="UniProtKB-UniRule"/>
</dbReference>
<feature type="binding site" evidence="7">
    <location>
        <begin position="112"/>
        <end position="118"/>
    </location>
    <ligand>
        <name>ATP</name>
        <dbReference type="ChEBI" id="CHEBI:30616"/>
    </ligand>
</feature>
<dbReference type="EMBL" id="MGHS01000018">
    <property type="protein sequence ID" value="OGM76797.1"/>
    <property type="molecule type" value="Genomic_DNA"/>
</dbReference>
<name>A0A1F8CKD5_9BACT</name>
<protein>
    <recommendedName>
        <fullName evidence="7">UDP-N-acetylmuramoylalanine--D-glutamate ligase</fullName>
        <ecNumber evidence="7">6.3.2.9</ecNumber>
    </recommendedName>
    <alternativeName>
        <fullName evidence="7">D-glutamic acid-adding enzyme</fullName>
    </alternativeName>
    <alternativeName>
        <fullName evidence="7">UDP-N-acetylmuramoyl-L-alanyl-D-glutamate synthetase</fullName>
    </alternativeName>
</protein>
<dbReference type="GO" id="GO:0008764">
    <property type="term" value="F:UDP-N-acetylmuramoylalanine-D-glutamate ligase activity"/>
    <property type="evidence" value="ECO:0007669"/>
    <property type="project" value="UniProtKB-UniRule"/>
</dbReference>
<keyword evidence="7" id="KW-0132">Cell division</keyword>
<keyword evidence="7" id="KW-0131">Cell cycle</keyword>
<dbReference type="Gene3D" id="3.40.1190.10">
    <property type="entry name" value="Mur-like, catalytic domain"/>
    <property type="match status" value="1"/>
</dbReference>
<evidence type="ECO:0000313" key="10">
    <source>
        <dbReference type="Proteomes" id="UP000177855"/>
    </source>
</evidence>
<dbReference type="GO" id="GO:0005737">
    <property type="term" value="C:cytoplasm"/>
    <property type="evidence" value="ECO:0007669"/>
    <property type="project" value="UniProtKB-SubCell"/>
</dbReference>
<dbReference type="GO" id="GO:0051301">
    <property type="term" value="P:cell division"/>
    <property type="evidence" value="ECO:0007669"/>
    <property type="project" value="UniProtKB-KW"/>
</dbReference>
<evidence type="ECO:0000256" key="4">
    <source>
        <dbReference type="ARBA" id="ARBA00022598"/>
    </source>
</evidence>
<comment type="subcellular location">
    <subcellularLocation>
        <location evidence="1 7">Cytoplasm</location>
    </subcellularLocation>
</comment>
<keyword evidence="6 7" id="KW-0067">ATP-binding</keyword>
<dbReference type="UniPathway" id="UPA00219"/>
<comment type="caution">
    <text evidence="9">The sequence shown here is derived from an EMBL/GenBank/DDBJ whole genome shotgun (WGS) entry which is preliminary data.</text>
</comment>
<comment type="catalytic activity">
    <reaction evidence="7">
        <text>UDP-N-acetyl-alpha-D-muramoyl-L-alanine + D-glutamate + ATP = UDP-N-acetyl-alpha-D-muramoyl-L-alanyl-D-glutamate + ADP + phosphate + H(+)</text>
        <dbReference type="Rhea" id="RHEA:16429"/>
        <dbReference type="ChEBI" id="CHEBI:15378"/>
        <dbReference type="ChEBI" id="CHEBI:29986"/>
        <dbReference type="ChEBI" id="CHEBI:30616"/>
        <dbReference type="ChEBI" id="CHEBI:43474"/>
        <dbReference type="ChEBI" id="CHEBI:83898"/>
        <dbReference type="ChEBI" id="CHEBI:83900"/>
        <dbReference type="ChEBI" id="CHEBI:456216"/>
        <dbReference type="EC" id="6.3.2.9"/>
    </reaction>
</comment>
<organism evidence="9 10">
    <name type="scientific">Candidatus Woesebacteria bacterium RIFOXYA1_FULL_40_18</name>
    <dbReference type="NCBI Taxonomy" id="1802532"/>
    <lineage>
        <taxon>Bacteria</taxon>
        <taxon>Candidatus Woeseibacteriota</taxon>
    </lineage>
</organism>
<evidence type="ECO:0000256" key="5">
    <source>
        <dbReference type="ARBA" id="ARBA00022741"/>
    </source>
</evidence>
<dbReference type="SUPFAM" id="SSF53623">
    <property type="entry name" value="MurD-like peptide ligases, catalytic domain"/>
    <property type="match status" value="1"/>
</dbReference>
<gene>
    <name evidence="7" type="primary">murD</name>
    <name evidence="9" type="ORF">A2210_00635</name>
</gene>
<dbReference type="InterPro" id="IPR036565">
    <property type="entry name" value="Mur-like_cat_sf"/>
</dbReference>
<dbReference type="EC" id="6.3.2.9" evidence="7"/>
<proteinExistence type="inferred from homology"/>
<evidence type="ECO:0000256" key="7">
    <source>
        <dbReference type="HAMAP-Rule" id="MF_00639"/>
    </source>
</evidence>
<dbReference type="PANTHER" id="PTHR43692">
    <property type="entry name" value="UDP-N-ACETYLMURAMOYLALANINE--D-GLUTAMATE LIGASE"/>
    <property type="match status" value="1"/>
</dbReference>
<dbReference type="AlphaFoldDB" id="A0A1F8CKD5"/>
<sequence>MKEIFGKSVLLLGYGREGRSTHTFLRARYPEMIVGVADKDQSLHIEGINEARLHKGDNYLKSVFDYDVVVRSPGISPYLPEFRKAQREGKWITSATNIFFSECPGMIIGVTGTKGKSTTTSLIYEIVKKEYSDVRLVGNIGRPALDYLNGADINTIFVSELSSHQLEDIRYSPHVAVLLNIVPEHLDYYPSFEDYAKAKNQIVHYQGANDIVVFNPTHKILIKILDKIKSQELRFSLNPSDNLFCWIDGKKIYTSIDGSSSQVMPLEEIPLLGKGNYENTLAAISTGLALGVSRTSVREAVKGFKSLEHRLELVGKVKGIEFYNDSLATIPQATMHALEALGPKVETLIAGGFDRGLEFGELGSFLSKQKGLRNLILFPDTGSKIWDSLLHAGKSKRASFNKYEVKTMEEAVEIAFKVTNPGKACLMSPASASFNLFKDYSERGDTFKKLVLSRML</sequence>
<dbReference type="Gene3D" id="3.40.50.720">
    <property type="entry name" value="NAD(P)-binding Rossmann-like Domain"/>
    <property type="match status" value="1"/>
</dbReference>
<dbReference type="InterPro" id="IPR005762">
    <property type="entry name" value="MurD"/>
</dbReference>
<dbReference type="Pfam" id="PF08245">
    <property type="entry name" value="Mur_ligase_M"/>
    <property type="match status" value="1"/>
</dbReference>
<dbReference type="GO" id="GO:0071555">
    <property type="term" value="P:cell wall organization"/>
    <property type="evidence" value="ECO:0007669"/>
    <property type="project" value="UniProtKB-KW"/>
</dbReference>
<accession>A0A1F8CKD5</accession>
<dbReference type="Proteomes" id="UP000177855">
    <property type="component" value="Unassembled WGS sequence"/>
</dbReference>
<dbReference type="Gene3D" id="3.90.190.20">
    <property type="entry name" value="Mur ligase, C-terminal domain"/>
    <property type="match status" value="1"/>
</dbReference>
<evidence type="ECO:0000256" key="2">
    <source>
        <dbReference type="ARBA" id="ARBA00004752"/>
    </source>
</evidence>
<dbReference type="GO" id="GO:0009252">
    <property type="term" value="P:peptidoglycan biosynthetic process"/>
    <property type="evidence" value="ECO:0007669"/>
    <property type="project" value="UniProtKB-UniRule"/>
</dbReference>
<evidence type="ECO:0000259" key="8">
    <source>
        <dbReference type="Pfam" id="PF08245"/>
    </source>
</evidence>
<keyword evidence="7" id="KW-0961">Cell wall biogenesis/degradation</keyword>